<proteinExistence type="predicted"/>
<evidence type="ECO:0000313" key="13">
    <source>
        <dbReference type="EMBL" id="ACO34559.1"/>
    </source>
</evidence>
<dbReference type="STRING" id="240015.ACP_2507"/>
<evidence type="ECO:0000256" key="7">
    <source>
        <dbReference type="ARBA" id="ARBA00022777"/>
    </source>
</evidence>
<dbReference type="CDD" id="cd06225">
    <property type="entry name" value="HAMP"/>
    <property type="match status" value="1"/>
</dbReference>
<dbReference type="Pfam" id="PF02518">
    <property type="entry name" value="HATPase_c"/>
    <property type="match status" value="1"/>
</dbReference>
<keyword evidence="8" id="KW-0067">ATP-binding</keyword>
<keyword evidence="4" id="KW-0597">Phosphoprotein</keyword>
<dbReference type="Gene3D" id="6.10.340.10">
    <property type="match status" value="1"/>
</dbReference>
<dbReference type="InterPro" id="IPR005467">
    <property type="entry name" value="His_kinase_dom"/>
</dbReference>
<evidence type="ECO:0000259" key="11">
    <source>
        <dbReference type="PROSITE" id="PS50109"/>
    </source>
</evidence>
<name>C1F1W2_ACIC5</name>
<evidence type="ECO:0000256" key="5">
    <source>
        <dbReference type="ARBA" id="ARBA00022679"/>
    </source>
</evidence>
<dbReference type="KEGG" id="aca:ACP_2507"/>
<dbReference type="HOGENOM" id="CLU_000445_114_4_0"/>
<dbReference type="GO" id="GO:0016020">
    <property type="term" value="C:membrane"/>
    <property type="evidence" value="ECO:0007669"/>
    <property type="project" value="UniProtKB-SubCell"/>
</dbReference>
<comment type="subcellular location">
    <subcellularLocation>
        <location evidence="2">Membrane</location>
    </subcellularLocation>
</comment>
<evidence type="ECO:0000256" key="9">
    <source>
        <dbReference type="ARBA" id="ARBA00023012"/>
    </source>
</evidence>
<dbReference type="InterPro" id="IPR036890">
    <property type="entry name" value="HATPase_C_sf"/>
</dbReference>
<dbReference type="InterPro" id="IPR036097">
    <property type="entry name" value="HisK_dim/P_sf"/>
</dbReference>
<dbReference type="SMART" id="SM00387">
    <property type="entry name" value="HATPase_c"/>
    <property type="match status" value="1"/>
</dbReference>
<reference evidence="13 14" key="1">
    <citation type="journal article" date="2009" name="Appl. Environ. Microbiol.">
        <title>Three genomes from the phylum Acidobacteria provide insight into the lifestyles of these microorganisms in soils.</title>
        <authorList>
            <person name="Ward N.L."/>
            <person name="Challacombe J.F."/>
            <person name="Janssen P.H."/>
            <person name="Henrissat B."/>
            <person name="Coutinho P.M."/>
            <person name="Wu M."/>
            <person name="Xie G."/>
            <person name="Haft D.H."/>
            <person name="Sait M."/>
            <person name="Badger J."/>
            <person name="Barabote R.D."/>
            <person name="Bradley B."/>
            <person name="Brettin T.S."/>
            <person name="Brinkac L.M."/>
            <person name="Bruce D."/>
            <person name="Creasy T."/>
            <person name="Daugherty S.C."/>
            <person name="Davidsen T.M."/>
            <person name="DeBoy R.T."/>
            <person name="Detter J.C."/>
            <person name="Dodson R.J."/>
            <person name="Durkin A.S."/>
            <person name="Ganapathy A."/>
            <person name="Gwinn-Giglio M."/>
            <person name="Han C.S."/>
            <person name="Khouri H."/>
            <person name="Kiss H."/>
            <person name="Kothari S.P."/>
            <person name="Madupu R."/>
            <person name="Nelson K.E."/>
            <person name="Nelson W.C."/>
            <person name="Paulsen I."/>
            <person name="Penn K."/>
            <person name="Ren Q."/>
            <person name="Rosovitz M.J."/>
            <person name="Selengut J.D."/>
            <person name="Shrivastava S."/>
            <person name="Sullivan S.A."/>
            <person name="Tapia R."/>
            <person name="Thompson L.S."/>
            <person name="Watkins K.L."/>
            <person name="Yang Q."/>
            <person name="Yu C."/>
            <person name="Zafar N."/>
            <person name="Zhou L."/>
            <person name="Kuske C.R."/>
        </authorList>
    </citation>
    <scope>NUCLEOTIDE SEQUENCE [LARGE SCALE GENOMIC DNA]</scope>
    <source>
        <strain evidence="14">ATCC 51196 / DSM 11244 / BCRC 80197 / JCM 7670 / NBRC 15755 / NCIMB 13165 / 161</strain>
    </source>
</reference>
<gene>
    <name evidence="13" type="ordered locus">ACP_2507</name>
</gene>
<dbReference type="Gene3D" id="3.30.565.10">
    <property type="entry name" value="Histidine kinase-like ATPase, C-terminal domain"/>
    <property type="match status" value="1"/>
</dbReference>
<organism evidence="13 14">
    <name type="scientific">Acidobacterium capsulatum (strain ATCC 51196 / DSM 11244 / BCRC 80197 / JCM 7670 / NBRC 15755 / NCIMB 13165 / 161)</name>
    <dbReference type="NCBI Taxonomy" id="240015"/>
    <lineage>
        <taxon>Bacteria</taxon>
        <taxon>Pseudomonadati</taxon>
        <taxon>Acidobacteriota</taxon>
        <taxon>Terriglobia</taxon>
        <taxon>Terriglobales</taxon>
        <taxon>Acidobacteriaceae</taxon>
        <taxon>Acidobacterium</taxon>
    </lineage>
</organism>
<dbReference type="GO" id="GO:0000155">
    <property type="term" value="F:phosphorelay sensor kinase activity"/>
    <property type="evidence" value="ECO:0007669"/>
    <property type="project" value="InterPro"/>
</dbReference>
<evidence type="ECO:0000256" key="8">
    <source>
        <dbReference type="ARBA" id="ARBA00022840"/>
    </source>
</evidence>
<dbReference type="SUPFAM" id="SSF158472">
    <property type="entry name" value="HAMP domain-like"/>
    <property type="match status" value="1"/>
</dbReference>
<evidence type="ECO:0000313" key="14">
    <source>
        <dbReference type="Proteomes" id="UP000002207"/>
    </source>
</evidence>
<dbReference type="SUPFAM" id="SSF47384">
    <property type="entry name" value="Homodimeric domain of signal transducing histidine kinase"/>
    <property type="match status" value="1"/>
</dbReference>
<dbReference type="EC" id="2.7.13.3" evidence="3"/>
<evidence type="ECO:0000256" key="10">
    <source>
        <dbReference type="SAM" id="Phobius"/>
    </source>
</evidence>
<feature type="transmembrane region" description="Helical" evidence="10">
    <location>
        <begin position="21"/>
        <end position="42"/>
    </location>
</feature>
<evidence type="ECO:0000256" key="1">
    <source>
        <dbReference type="ARBA" id="ARBA00000085"/>
    </source>
</evidence>
<feature type="domain" description="Histidine kinase" evidence="11">
    <location>
        <begin position="244"/>
        <end position="452"/>
    </location>
</feature>
<dbReference type="PROSITE" id="PS50109">
    <property type="entry name" value="HIS_KIN"/>
    <property type="match status" value="1"/>
</dbReference>
<dbReference type="AlphaFoldDB" id="C1F1W2"/>
<feature type="domain" description="HAMP" evidence="12">
    <location>
        <begin position="71"/>
        <end position="124"/>
    </location>
</feature>
<accession>C1F1W2</accession>
<dbReference type="InterPro" id="IPR003660">
    <property type="entry name" value="HAMP_dom"/>
</dbReference>
<feature type="transmembrane region" description="Helical" evidence="10">
    <location>
        <begin position="48"/>
        <end position="70"/>
    </location>
</feature>
<keyword evidence="9" id="KW-0902">Two-component regulatory system</keyword>
<dbReference type="EMBL" id="CP001472">
    <property type="protein sequence ID" value="ACO34559.1"/>
    <property type="molecule type" value="Genomic_DNA"/>
</dbReference>
<comment type="catalytic activity">
    <reaction evidence="1">
        <text>ATP + protein L-histidine = ADP + protein N-phospho-L-histidine.</text>
        <dbReference type="EC" id="2.7.13.3"/>
    </reaction>
</comment>
<keyword evidence="10" id="KW-0812">Transmembrane</keyword>
<evidence type="ECO:0000256" key="2">
    <source>
        <dbReference type="ARBA" id="ARBA00004370"/>
    </source>
</evidence>
<keyword evidence="6" id="KW-0547">Nucleotide-binding</keyword>
<sequence length="457" mass="50453">MRKQRGAARDRQAIHVSFATRYRIFCVLVAAALLGLVGALLAEQHLSATAIVAILAVFGFLLIFIFLAFYESSVRPLQTLSNVVSALREEDYSFRARGAHRDDVLGELAREINALADMLQSQRLKALEAIALLQRVMAEMDAPVLAFDHRESLRLLNPAAERAFRLSASRDIGKSAGELGLLGLLAQPQEGIWQQELNDRTVRWMVRRSRFRQRGAPHLLLLLSDVSLALREEEQQAWKRLIRVLGHEISNSLTPIKSIAGSLRLRSEAREEFERGLSVIESRAESLHRFVESYRQLAQLPSPTLQRVALAPLLQRVAQLETRSEVRIVSLAEMDLQADPDQLEQLFINLVRNAVEAASREEECGGENVTPEVTIASSRQGGLAVAVIADNGPGLANETNLFVPFYTTKKSGSGVGLALARQIAEAHGGSLELRNRRDVQGCEAVVRLPLQAASLSS</sequence>
<dbReference type="SUPFAM" id="SSF55874">
    <property type="entry name" value="ATPase domain of HSP90 chaperone/DNA topoisomerase II/histidine kinase"/>
    <property type="match status" value="1"/>
</dbReference>
<dbReference type="InterPro" id="IPR004358">
    <property type="entry name" value="Sig_transdc_His_kin-like_C"/>
</dbReference>
<dbReference type="InParanoid" id="C1F1W2"/>
<dbReference type="PRINTS" id="PR00344">
    <property type="entry name" value="BCTRLSENSOR"/>
</dbReference>
<keyword evidence="10" id="KW-0472">Membrane</keyword>
<keyword evidence="7 13" id="KW-0418">Kinase</keyword>
<evidence type="ECO:0000256" key="6">
    <source>
        <dbReference type="ARBA" id="ARBA00022741"/>
    </source>
</evidence>
<dbReference type="Proteomes" id="UP000002207">
    <property type="component" value="Chromosome"/>
</dbReference>
<dbReference type="eggNOG" id="COG5000">
    <property type="taxonomic scope" value="Bacteria"/>
</dbReference>
<evidence type="ECO:0000256" key="4">
    <source>
        <dbReference type="ARBA" id="ARBA00022553"/>
    </source>
</evidence>
<dbReference type="Gene3D" id="1.10.287.130">
    <property type="match status" value="1"/>
</dbReference>
<dbReference type="OrthoDB" id="9815750at2"/>
<dbReference type="InterPro" id="IPR003594">
    <property type="entry name" value="HATPase_dom"/>
</dbReference>
<protein>
    <recommendedName>
        <fullName evidence="3">histidine kinase</fullName>
        <ecNumber evidence="3">2.7.13.3</ecNumber>
    </recommendedName>
</protein>
<dbReference type="RefSeq" id="WP_015897583.1">
    <property type="nucleotide sequence ID" value="NC_012483.1"/>
</dbReference>
<evidence type="ECO:0000256" key="3">
    <source>
        <dbReference type="ARBA" id="ARBA00012438"/>
    </source>
</evidence>
<dbReference type="GO" id="GO:0005524">
    <property type="term" value="F:ATP binding"/>
    <property type="evidence" value="ECO:0007669"/>
    <property type="project" value="UniProtKB-KW"/>
</dbReference>
<dbReference type="PANTHER" id="PTHR43065:SF46">
    <property type="entry name" value="C4-DICARBOXYLATE TRANSPORT SENSOR PROTEIN DCTB"/>
    <property type="match status" value="1"/>
</dbReference>
<keyword evidence="5" id="KW-0808">Transferase</keyword>
<evidence type="ECO:0000259" key="12">
    <source>
        <dbReference type="PROSITE" id="PS50885"/>
    </source>
</evidence>
<dbReference type="PROSITE" id="PS50885">
    <property type="entry name" value="HAMP"/>
    <property type="match status" value="1"/>
</dbReference>
<dbReference type="PANTHER" id="PTHR43065">
    <property type="entry name" value="SENSOR HISTIDINE KINASE"/>
    <property type="match status" value="1"/>
</dbReference>
<keyword evidence="14" id="KW-1185">Reference proteome</keyword>
<keyword evidence="10" id="KW-1133">Transmembrane helix</keyword>